<dbReference type="Pfam" id="PF00732">
    <property type="entry name" value="GMC_oxred_N"/>
    <property type="match status" value="1"/>
</dbReference>
<evidence type="ECO:0000256" key="4">
    <source>
        <dbReference type="RuleBase" id="RU003968"/>
    </source>
</evidence>
<feature type="binding site" evidence="3">
    <location>
        <position position="120"/>
    </location>
    <ligand>
        <name>FAD</name>
        <dbReference type="ChEBI" id="CHEBI:57692"/>
    </ligand>
</feature>
<dbReference type="GO" id="GO:0016614">
    <property type="term" value="F:oxidoreductase activity, acting on CH-OH group of donors"/>
    <property type="evidence" value="ECO:0007669"/>
    <property type="project" value="InterPro"/>
</dbReference>
<evidence type="ECO:0000313" key="7">
    <source>
        <dbReference type="EMBL" id="KAK3690107.1"/>
    </source>
</evidence>
<keyword evidence="4" id="KW-0285">Flavoprotein</keyword>
<feature type="binding site" evidence="3">
    <location>
        <begin position="48"/>
        <end position="49"/>
    </location>
    <ligand>
        <name>FAD</name>
        <dbReference type="ChEBI" id="CHEBI:57692"/>
    </ligand>
</feature>
<dbReference type="PANTHER" id="PTHR11552:SF115">
    <property type="entry name" value="DEHYDROGENASE XPTC-RELATED"/>
    <property type="match status" value="1"/>
</dbReference>
<sequence length="660" mass="71929">MVLLRLLVLATHLAAVAKTVALPHDASVKRQVSQLRDSYDFIIAGAGTSGLTVADRLSEAFPTKSVLVVEYGTVEYAPGVFDPPEVVWSGSGHLASSFNFQSLPIPDVLNKTALTFGGKVVGGSSAINGMFADRGSRYDYNAWDQVQAGSPEFDGLKSNDRWTWDGLYPFFKKSITFTAPPVAVAEKQRYTWNATNFGGGTTPIYLSFPEFQWGDHHLLRAAWRDMGIWVNQDCAGGDKDGICWVPNSQHPVTARRSYSGLGHYADVKDSRKNYDLLVKHQVTRVIYPNGNPRSGPPLVEIRSLDNATSPLSNLTATADVIISAGVFHTPAILQRSGIGPAPFLRTAGIPVVIDLPGVGSNLQDHSGPRITWNYTIPGNFSPMPDDMLKPAFAADALAGFNETPARGPYTLAMSNSAIYVPLPNMTIEYSPILDKIRRISAAANGSSEHAARYLSPDQRSDPTLVAGYQHQLAVIADLLANPKAPCLETAFTTGLALSLMLLHPLSRGTVRLDPKDHLQMPLLDYRSASNPVDFDLHLVHTRYIRRVIQTPTMQQYGTVEVLPGANVSTDAQMLDFVKDQMVFSYMHACCTAAMLPRSKGGVVGPDLKVHGARGLRVVDASVFPMLLSGHLSMTAYAVGEKAADIIVRQWRKEWAMKEQE</sequence>
<evidence type="ECO:0000256" key="5">
    <source>
        <dbReference type="SAM" id="SignalP"/>
    </source>
</evidence>
<keyword evidence="3 4" id="KW-0274">FAD</keyword>
<feature type="active site" description="Proton acceptor" evidence="2">
    <location>
        <position position="630"/>
    </location>
</feature>
<dbReference type="InterPro" id="IPR000172">
    <property type="entry name" value="GMC_OxRdtase_N"/>
</dbReference>
<dbReference type="PIRSF" id="PIRSF000137">
    <property type="entry name" value="Alcohol_oxidase"/>
    <property type="match status" value="1"/>
</dbReference>
<comment type="caution">
    <text evidence="7">The sequence shown here is derived from an EMBL/GenBank/DDBJ whole genome shotgun (WGS) entry which is preliminary data.</text>
</comment>
<dbReference type="Proteomes" id="UP001270362">
    <property type="component" value="Unassembled WGS sequence"/>
</dbReference>
<name>A0AAE1CE06_9PEZI</name>
<comment type="similarity">
    <text evidence="1 4">Belongs to the GMC oxidoreductase family.</text>
</comment>
<dbReference type="PROSITE" id="PS00623">
    <property type="entry name" value="GMC_OXRED_1"/>
    <property type="match status" value="1"/>
</dbReference>
<reference evidence="7" key="1">
    <citation type="journal article" date="2023" name="Mol. Phylogenet. Evol.">
        <title>Genome-scale phylogeny and comparative genomics of the fungal order Sordariales.</title>
        <authorList>
            <person name="Hensen N."/>
            <person name="Bonometti L."/>
            <person name="Westerberg I."/>
            <person name="Brannstrom I.O."/>
            <person name="Guillou S."/>
            <person name="Cros-Aarteil S."/>
            <person name="Calhoun S."/>
            <person name="Haridas S."/>
            <person name="Kuo A."/>
            <person name="Mondo S."/>
            <person name="Pangilinan J."/>
            <person name="Riley R."/>
            <person name="LaButti K."/>
            <person name="Andreopoulos B."/>
            <person name="Lipzen A."/>
            <person name="Chen C."/>
            <person name="Yan M."/>
            <person name="Daum C."/>
            <person name="Ng V."/>
            <person name="Clum A."/>
            <person name="Steindorff A."/>
            <person name="Ohm R.A."/>
            <person name="Martin F."/>
            <person name="Silar P."/>
            <person name="Natvig D.O."/>
            <person name="Lalanne C."/>
            <person name="Gautier V."/>
            <person name="Ament-Velasquez S.L."/>
            <person name="Kruys A."/>
            <person name="Hutchinson M.I."/>
            <person name="Powell A.J."/>
            <person name="Barry K."/>
            <person name="Miller A.N."/>
            <person name="Grigoriev I.V."/>
            <person name="Debuchy R."/>
            <person name="Gladieux P."/>
            <person name="Hiltunen Thoren M."/>
            <person name="Johannesson H."/>
        </authorList>
    </citation>
    <scope>NUCLEOTIDE SEQUENCE</scope>
    <source>
        <strain evidence="7">CBS 314.62</strain>
    </source>
</reference>
<feature type="domain" description="Glucose-methanol-choline oxidoreductase N-terminal" evidence="6">
    <location>
        <begin position="118"/>
        <end position="141"/>
    </location>
</feature>
<dbReference type="PANTHER" id="PTHR11552">
    <property type="entry name" value="GLUCOSE-METHANOL-CHOLINE GMC OXIDOREDUCTASE"/>
    <property type="match status" value="1"/>
</dbReference>
<dbReference type="SUPFAM" id="SSF51905">
    <property type="entry name" value="FAD/NAD(P)-binding domain"/>
    <property type="match status" value="1"/>
</dbReference>
<reference evidence="7" key="2">
    <citation type="submission" date="2023-06" db="EMBL/GenBank/DDBJ databases">
        <authorList>
            <consortium name="Lawrence Berkeley National Laboratory"/>
            <person name="Haridas S."/>
            <person name="Hensen N."/>
            <person name="Bonometti L."/>
            <person name="Westerberg I."/>
            <person name="Brannstrom I.O."/>
            <person name="Guillou S."/>
            <person name="Cros-Aarteil S."/>
            <person name="Calhoun S."/>
            <person name="Kuo A."/>
            <person name="Mondo S."/>
            <person name="Pangilinan J."/>
            <person name="Riley R."/>
            <person name="Labutti K."/>
            <person name="Andreopoulos B."/>
            <person name="Lipzen A."/>
            <person name="Chen C."/>
            <person name="Yanf M."/>
            <person name="Daum C."/>
            <person name="Ng V."/>
            <person name="Clum A."/>
            <person name="Steindorff A."/>
            <person name="Ohm R."/>
            <person name="Martin F."/>
            <person name="Silar P."/>
            <person name="Natvig D."/>
            <person name="Lalanne C."/>
            <person name="Gautier V."/>
            <person name="Ament-Velasquez S.L."/>
            <person name="Kruys A."/>
            <person name="Hutchinson M.I."/>
            <person name="Powell A.J."/>
            <person name="Barry K."/>
            <person name="Miller A.N."/>
            <person name="Grigoriev I.V."/>
            <person name="Debuchy R."/>
            <person name="Gladieux P."/>
            <person name="Thoren M.H."/>
            <person name="Johannesson H."/>
        </authorList>
    </citation>
    <scope>NUCLEOTIDE SEQUENCE</scope>
    <source>
        <strain evidence="7">CBS 314.62</strain>
    </source>
</reference>
<dbReference type="EMBL" id="JAULSO010000002">
    <property type="protein sequence ID" value="KAK3690107.1"/>
    <property type="molecule type" value="Genomic_DNA"/>
</dbReference>
<evidence type="ECO:0000256" key="1">
    <source>
        <dbReference type="ARBA" id="ARBA00010790"/>
    </source>
</evidence>
<feature type="active site" description="Proton donor" evidence="2">
    <location>
        <position position="587"/>
    </location>
</feature>
<protein>
    <recommendedName>
        <fullName evidence="6">Glucose-methanol-choline oxidoreductase N-terminal domain-containing protein</fullName>
    </recommendedName>
</protein>
<comment type="cofactor">
    <cofactor evidence="3">
        <name>FAD</name>
        <dbReference type="ChEBI" id="CHEBI:57692"/>
    </cofactor>
</comment>
<organism evidence="7 8">
    <name type="scientific">Podospora appendiculata</name>
    <dbReference type="NCBI Taxonomy" id="314037"/>
    <lineage>
        <taxon>Eukaryota</taxon>
        <taxon>Fungi</taxon>
        <taxon>Dikarya</taxon>
        <taxon>Ascomycota</taxon>
        <taxon>Pezizomycotina</taxon>
        <taxon>Sordariomycetes</taxon>
        <taxon>Sordariomycetidae</taxon>
        <taxon>Sordariales</taxon>
        <taxon>Podosporaceae</taxon>
        <taxon>Podospora</taxon>
    </lineage>
</organism>
<dbReference type="AlphaFoldDB" id="A0AAE1CE06"/>
<proteinExistence type="inferred from homology"/>
<dbReference type="GO" id="GO:0044550">
    <property type="term" value="P:secondary metabolite biosynthetic process"/>
    <property type="evidence" value="ECO:0007669"/>
    <property type="project" value="TreeGrafter"/>
</dbReference>
<gene>
    <name evidence="7" type="ORF">B0T22DRAFT_515169</name>
</gene>
<dbReference type="Gene3D" id="3.30.560.10">
    <property type="entry name" value="Glucose Oxidase, domain 3"/>
    <property type="match status" value="1"/>
</dbReference>
<dbReference type="InterPro" id="IPR012132">
    <property type="entry name" value="GMC_OxRdtase"/>
</dbReference>
<evidence type="ECO:0000256" key="2">
    <source>
        <dbReference type="PIRSR" id="PIRSR000137-1"/>
    </source>
</evidence>
<dbReference type="InterPro" id="IPR036188">
    <property type="entry name" value="FAD/NAD-bd_sf"/>
</dbReference>
<evidence type="ECO:0000259" key="6">
    <source>
        <dbReference type="PROSITE" id="PS00623"/>
    </source>
</evidence>
<dbReference type="SUPFAM" id="SSF54373">
    <property type="entry name" value="FAD-linked reductases, C-terminal domain"/>
    <property type="match status" value="1"/>
</dbReference>
<dbReference type="GO" id="GO:0050660">
    <property type="term" value="F:flavin adenine dinucleotide binding"/>
    <property type="evidence" value="ECO:0007669"/>
    <property type="project" value="InterPro"/>
</dbReference>
<dbReference type="InterPro" id="IPR007867">
    <property type="entry name" value="GMC_OxRtase_C"/>
</dbReference>
<accession>A0AAE1CE06</accession>
<feature type="signal peptide" evidence="5">
    <location>
        <begin position="1"/>
        <end position="21"/>
    </location>
</feature>
<keyword evidence="8" id="KW-1185">Reference proteome</keyword>
<dbReference type="Gene3D" id="3.50.50.60">
    <property type="entry name" value="FAD/NAD(P)-binding domain"/>
    <property type="match status" value="1"/>
</dbReference>
<evidence type="ECO:0000256" key="3">
    <source>
        <dbReference type="PIRSR" id="PIRSR000137-2"/>
    </source>
</evidence>
<keyword evidence="5" id="KW-0732">Signal</keyword>
<feature type="binding site" evidence="3">
    <location>
        <position position="282"/>
    </location>
    <ligand>
        <name>FAD</name>
        <dbReference type="ChEBI" id="CHEBI:57692"/>
    </ligand>
</feature>
<feature type="chain" id="PRO_5041941897" description="Glucose-methanol-choline oxidoreductase N-terminal domain-containing protein" evidence="5">
    <location>
        <begin position="22"/>
        <end position="660"/>
    </location>
</feature>
<dbReference type="Pfam" id="PF05199">
    <property type="entry name" value="GMC_oxred_C"/>
    <property type="match status" value="1"/>
</dbReference>
<feature type="binding site" evidence="3">
    <location>
        <position position="585"/>
    </location>
    <ligand>
        <name>substrate</name>
    </ligand>
</feature>
<evidence type="ECO:0000313" key="8">
    <source>
        <dbReference type="Proteomes" id="UP001270362"/>
    </source>
</evidence>